<keyword evidence="1 3" id="KW-0597">Phosphoprotein</keyword>
<feature type="modified residue" description="4-aspartylphosphate" evidence="3">
    <location>
        <position position="60"/>
    </location>
</feature>
<evidence type="ECO:0000313" key="6">
    <source>
        <dbReference type="Proteomes" id="UP000196531"/>
    </source>
</evidence>
<dbReference type="InterPro" id="IPR011006">
    <property type="entry name" value="CheY-like_superfamily"/>
</dbReference>
<dbReference type="InterPro" id="IPR050595">
    <property type="entry name" value="Bact_response_regulator"/>
</dbReference>
<accession>A0A1Y5F8J6</accession>
<evidence type="ECO:0000256" key="2">
    <source>
        <dbReference type="ARBA" id="ARBA00023012"/>
    </source>
</evidence>
<evidence type="ECO:0000256" key="3">
    <source>
        <dbReference type="PROSITE-ProRule" id="PRU00169"/>
    </source>
</evidence>
<dbReference type="PANTHER" id="PTHR44591">
    <property type="entry name" value="STRESS RESPONSE REGULATOR PROTEIN 1"/>
    <property type="match status" value="1"/>
</dbReference>
<protein>
    <recommendedName>
        <fullName evidence="4">Response regulatory domain-containing protein</fullName>
    </recommendedName>
</protein>
<dbReference type="Gene3D" id="3.40.50.2300">
    <property type="match status" value="1"/>
</dbReference>
<evidence type="ECO:0000259" key="4">
    <source>
        <dbReference type="PROSITE" id="PS50110"/>
    </source>
</evidence>
<dbReference type="PANTHER" id="PTHR44591:SF14">
    <property type="entry name" value="PROTEIN PILG"/>
    <property type="match status" value="1"/>
</dbReference>
<dbReference type="GO" id="GO:0000160">
    <property type="term" value="P:phosphorelay signal transduction system"/>
    <property type="evidence" value="ECO:0007669"/>
    <property type="project" value="UniProtKB-KW"/>
</dbReference>
<dbReference type="SMART" id="SM00448">
    <property type="entry name" value="REC"/>
    <property type="match status" value="1"/>
</dbReference>
<evidence type="ECO:0000313" key="5">
    <source>
        <dbReference type="EMBL" id="OUR97246.1"/>
    </source>
</evidence>
<reference evidence="6" key="1">
    <citation type="journal article" date="2017" name="Proc. Natl. Acad. Sci. U.S.A.">
        <title>Simulation of Deepwater Horizon oil plume reveals substrate specialization within a complex community of hydrocarbon-degraders.</title>
        <authorList>
            <person name="Hu P."/>
            <person name="Dubinsky E.A."/>
            <person name="Probst A.J."/>
            <person name="Wang J."/>
            <person name="Sieber C.M.K."/>
            <person name="Tom L.M."/>
            <person name="Gardinali P."/>
            <person name="Banfield J.F."/>
            <person name="Atlas R.M."/>
            <person name="Andersen G.L."/>
        </authorList>
    </citation>
    <scope>NUCLEOTIDE SEQUENCE [LARGE SCALE GENOMIC DNA]</scope>
</reference>
<name>A0A1Y5F8J6_9BACT</name>
<dbReference type="Pfam" id="PF00072">
    <property type="entry name" value="Response_reg"/>
    <property type="match status" value="1"/>
</dbReference>
<dbReference type="AlphaFoldDB" id="A0A1Y5F8J6"/>
<keyword evidence="2" id="KW-0902">Two-component regulatory system</keyword>
<dbReference type="EMBL" id="MAAO01000006">
    <property type="protein sequence ID" value="OUR97246.1"/>
    <property type="molecule type" value="Genomic_DNA"/>
</dbReference>
<feature type="domain" description="Response regulatory" evidence="4">
    <location>
        <begin position="11"/>
        <end position="123"/>
    </location>
</feature>
<gene>
    <name evidence="5" type="ORF">A9Q84_13045</name>
</gene>
<organism evidence="5 6">
    <name type="scientific">Halobacteriovorax marinus</name>
    <dbReference type="NCBI Taxonomy" id="97084"/>
    <lineage>
        <taxon>Bacteria</taxon>
        <taxon>Pseudomonadati</taxon>
        <taxon>Bdellovibrionota</taxon>
        <taxon>Bacteriovoracia</taxon>
        <taxon>Bacteriovoracales</taxon>
        <taxon>Halobacteriovoraceae</taxon>
        <taxon>Halobacteriovorax</taxon>
    </lineage>
</organism>
<sequence>MGGTLAKQSLKILLVDDDMGIVDVIQASLEDAGHSVVVANDGVEASLKLKNQNFDFLITDLNLPKKDGVKLVNELMGVVKIPILMITGELSNFEIRLKNLKNVMLLPKPFNPVIVPVLVNKIFKSFSIEREKARVKKLMTA</sequence>
<dbReference type="PROSITE" id="PS50110">
    <property type="entry name" value="RESPONSE_REGULATORY"/>
    <property type="match status" value="1"/>
</dbReference>
<comment type="caution">
    <text evidence="5">The sequence shown here is derived from an EMBL/GenBank/DDBJ whole genome shotgun (WGS) entry which is preliminary data.</text>
</comment>
<evidence type="ECO:0000256" key="1">
    <source>
        <dbReference type="ARBA" id="ARBA00022553"/>
    </source>
</evidence>
<dbReference type="Proteomes" id="UP000196531">
    <property type="component" value="Unassembled WGS sequence"/>
</dbReference>
<dbReference type="InterPro" id="IPR001789">
    <property type="entry name" value="Sig_transdc_resp-reg_receiver"/>
</dbReference>
<proteinExistence type="predicted"/>
<dbReference type="SUPFAM" id="SSF52172">
    <property type="entry name" value="CheY-like"/>
    <property type="match status" value="1"/>
</dbReference>